<dbReference type="EMBL" id="BKCF01000001">
    <property type="protein sequence ID" value="GEQ84768.1"/>
    <property type="molecule type" value="Genomic_DNA"/>
</dbReference>
<feature type="transmembrane region" description="Helical" evidence="1">
    <location>
        <begin position="50"/>
        <end position="68"/>
    </location>
</feature>
<reference evidence="2 3" key="1">
    <citation type="submission" date="2019-08" db="EMBL/GenBank/DDBJ databases">
        <title>Ulvibacter marinistellae sp. nov., isolated from a starfish, Patiria pectinifera.</title>
        <authorList>
            <person name="Kawano K."/>
            <person name="Ushijima N."/>
            <person name="Kihara M."/>
            <person name="Itoh H."/>
        </authorList>
    </citation>
    <scope>NUCLEOTIDE SEQUENCE [LARGE SCALE GENOMIC DNA]</scope>
    <source>
        <strain evidence="2 3">KK4</strain>
    </source>
</reference>
<keyword evidence="1" id="KW-0472">Membrane</keyword>
<keyword evidence="3" id="KW-1185">Reference proteome</keyword>
<sequence length="78" mass="8833">MGLFYIKKTMDKNIPQSTYIGVVAIAVTFLGSEIGLDYLMESGATLEAKVWFTFLVTGLYFIIANQIYNTKNRKNENN</sequence>
<evidence type="ECO:0000256" key="1">
    <source>
        <dbReference type="SAM" id="Phobius"/>
    </source>
</evidence>
<comment type="caution">
    <text evidence="2">The sequence shown here is derived from an EMBL/GenBank/DDBJ whole genome shotgun (WGS) entry which is preliminary data.</text>
</comment>
<keyword evidence="1" id="KW-1133">Transmembrane helix</keyword>
<proteinExistence type="predicted"/>
<gene>
    <name evidence="2" type="ORF">ULMS_02760</name>
</gene>
<accession>A0A5J4FUF7</accession>
<keyword evidence="1" id="KW-0812">Transmembrane</keyword>
<feature type="transmembrane region" description="Helical" evidence="1">
    <location>
        <begin position="20"/>
        <end position="38"/>
    </location>
</feature>
<evidence type="ECO:0000313" key="3">
    <source>
        <dbReference type="Proteomes" id="UP000326994"/>
    </source>
</evidence>
<name>A0A5J4FUF7_9FLAO</name>
<organism evidence="2 3">
    <name type="scientific">Patiriisocius marinistellae</name>
    <dbReference type="NCBI Taxonomy" id="2494560"/>
    <lineage>
        <taxon>Bacteria</taxon>
        <taxon>Pseudomonadati</taxon>
        <taxon>Bacteroidota</taxon>
        <taxon>Flavobacteriia</taxon>
        <taxon>Flavobacteriales</taxon>
        <taxon>Flavobacteriaceae</taxon>
        <taxon>Patiriisocius</taxon>
    </lineage>
</organism>
<dbReference type="Proteomes" id="UP000326994">
    <property type="component" value="Unassembled WGS sequence"/>
</dbReference>
<protein>
    <submittedName>
        <fullName evidence="2">Uncharacterized protein</fullName>
    </submittedName>
</protein>
<evidence type="ECO:0000313" key="2">
    <source>
        <dbReference type="EMBL" id="GEQ84768.1"/>
    </source>
</evidence>
<dbReference type="AlphaFoldDB" id="A0A5J4FUF7"/>